<dbReference type="EMBL" id="JARVII010000005">
    <property type="protein sequence ID" value="MDG9698902.1"/>
    <property type="molecule type" value="Genomic_DNA"/>
</dbReference>
<reference evidence="2 3" key="1">
    <citation type="submission" date="2023-04" db="EMBL/GenBank/DDBJ databases">
        <title>Ottowia paracancer sp. nov., isolated from human stomach.</title>
        <authorList>
            <person name="Song Y."/>
        </authorList>
    </citation>
    <scope>NUCLEOTIDE SEQUENCE [LARGE SCALE GENOMIC DNA]</scope>
    <source>
        <strain evidence="2 3">10c7w1</strain>
    </source>
</reference>
<dbReference type="RefSeq" id="WP_279523897.1">
    <property type="nucleotide sequence ID" value="NZ_JARVII010000005.1"/>
</dbReference>
<keyword evidence="3" id="KW-1185">Reference proteome</keyword>
<protein>
    <submittedName>
        <fullName evidence="2">PepSY-associated TM helix domain-containing protein</fullName>
    </submittedName>
</protein>
<evidence type="ECO:0000313" key="3">
    <source>
        <dbReference type="Proteomes" id="UP001237156"/>
    </source>
</evidence>
<organism evidence="2 3">
    <name type="scientific">Ottowia cancrivicina</name>
    <dbReference type="NCBI Taxonomy" id="3040346"/>
    <lineage>
        <taxon>Bacteria</taxon>
        <taxon>Pseudomonadati</taxon>
        <taxon>Pseudomonadota</taxon>
        <taxon>Betaproteobacteria</taxon>
        <taxon>Burkholderiales</taxon>
        <taxon>Comamonadaceae</taxon>
        <taxon>Ottowia</taxon>
    </lineage>
</organism>
<dbReference type="PANTHER" id="PTHR40115:SF1">
    <property type="entry name" value="INNER MEMBRANE PROTEIN WITH PEPSY TM HELIX"/>
    <property type="match status" value="1"/>
</dbReference>
<feature type="transmembrane region" description="Helical" evidence="1">
    <location>
        <begin position="199"/>
        <end position="217"/>
    </location>
</feature>
<proteinExistence type="predicted"/>
<feature type="transmembrane region" description="Helical" evidence="1">
    <location>
        <begin position="165"/>
        <end position="187"/>
    </location>
</feature>
<dbReference type="PANTHER" id="PTHR40115">
    <property type="entry name" value="INNER MEMBRANE PROTEIN WITH PEPSY TM HELIX"/>
    <property type="match status" value="1"/>
</dbReference>
<sequence length="218" mass="23920">MPPSSSAPPDLQAARRRARWLRLFTVWHWVSAALCLLGMALFSVTGITLNHAGQIESAPKVSTRHASVPAALLQAARAADPQDAKTPAPLPADVQAWIRRELGVSVQGRKAEWDAGEAYVSLPRPGGDAWLRIDLETGDLEYEQTDRGWIAWLNDLHKGRHTGAAWRWFIDLFAIAALVFSATGLLIMKMHAASRPMTWPITALGVLIPALLAIWMAH</sequence>
<evidence type="ECO:0000256" key="1">
    <source>
        <dbReference type="SAM" id="Phobius"/>
    </source>
</evidence>
<dbReference type="AlphaFoldDB" id="A0AAW6RJN3"/>
<dbReference type="Pfam" id="PF16357">
    <property type="entry name" value="PepSY_TM_like_2"/>
    <property type="match status" value="1"/>
</dbReference>
<dbReference type="InterPro" id="IPR032307">
    <property type="entry name" value="PepSY_TM-like_2"/>
</dbReference>
<name>A0AAW6RJN3_9BURK</name>
<comment type="caution">
    <text evidence="2">The sequence shown here is derived from an EMBL/GenBank/DDBJ whole genome shotgun (WGS) entry which is preliminary data.</text>
</comment>
<accession>A0AAW6RJN3</accession>
<evidence type="ECO:0000313" key="2">
    <source>
        <dbReference type="EMBL" id="MDG9698902.1"/>
    </source>
</evidence>
<dbReference type="Proteomes" id="UP001237156">
    <property type="component" value="Unassembled WGS sequence"/>
</dbReference>
<keyword evidence="1" id="KW-0472">Membrane</keyword>
<keyword evidence="1" id="KW-1133">Transmembrane helix</keyword>
<keyword evidence="1" id="KW-0812">Transmembrane</keyword>
<gene>
    <name evidence="2" type="ORF">QB898_04065</name>
</gene>
<feature type="transmembrane region" description="Helical" evidence="1">
    <location>
        <begin position="20"/>
        <end position="42"/>
    </location>
</feature>